<reference evidence="4" key="1">
    <citation type="journal article" date="2015" name="Proc. Natl. Acad. Sci. U.S.A.">
        <title>Networks of energetic and metabolic interactions define dynamics in microbial communities.</title>
        <authorList>
            <person name="Embree M."/>
            <person name="Liu J.K."/>
            <person name="Al-Bassam M.M."/>
            <person name="Zengler K."/>
        </authorList>
    </citation>
    <scope>NUCLEOTIDE SEQUENCE</scope>
</reference>
<proteinExistence type="predicted"/>
<dbReference type="PANTHER" id="PTHR36303">
    <property type="entry name" value="2',3'-CYCLIC-NUCLEOTIDE 2'-PHOSPHODIESTERASE"/>
    <property type="match status" value="1"/>
</dbReference>
<sequence>MKIFFIGDIIGSPGRMAVRELLPALISRKKIDLVIANCENVAAGFGVTQKVVEELFKCNIDVLTSGNHIWNKKEVLEFIGDFERLLRPANYPSAAPGTGTALILLRTGEYVGILNLAGRVFMSPSDCPFITAKNKVAELREKTKIIVVDMHAEATSEKKALGWYLDGEVSAVIGTHTHVQTADEEILPQGTAYISDAGMTGPFNSVIGINKEAIIERFLTQMPNKFEVAKEDIRMQGVIVDIDSVSGKANSVERISIKLKDS</sequence>
<accession>A0A0W8FMY3</accession>
<evidence type="ECO:0000313" key="4">
    <source>
        <dbReference type="EMBL" id="KUG22014.1"/>
    </source>
</evidence>
<evidence type="ECO:0000256" key="1">
    <source>
        <dbReference type="ARBA" id="ARBA00022723"/>
    </source>
</evidence>
<organism evidence="4">
    <name type="scientific">hydrocarbon metagenome</name>
    <dbReference type="NCBI Taxonomy" id="938273"/>
    <lineage>
        <taxon>unclassified sequences</taxon>
        <taxon>metagenomes</taxon>
        <taxon>ecological metagenomes</taxon>
    </lineage>
</organism>
<dbReference type="FunFam" id="3.60.21.10:FF:000016">
    <property type="entry name" value="Putative metallophosphoesterase"/>
    <property type="match status" value="1"/>
</dbReference>
<name>A0A0W8FMY3_9ZZZZ</name>
<keyword evidence="2" id="KW-0378">Hydrolase</keyword>
<dbReference type="EMBL" id="LNQE01000996">
    <property type="protein sequence ID" value="KUG22014.1"/>
    <property type="molecule type" value="Genomic_DNA"/>
</dbReference>
<dbReference type="PIRSF" id="PIRSF004789">
    <property type="entry name" value="DR1281"/>
    <property type="match status" value="1"/>
</dbReference>
<dbReference type="InterPro" id="IPR005235">
    <property type="entry name" value="YmdB-like"/>
</dbReference>
<evidence type="ECO:0000256" key="3">
    <source>
        <dbReference type="ARBA" id="ARBA00023004"/>
    </source>
</evidence>
<dbReference type="Pfam" id="PF13277">
    <property type="entry name" value="YmdB"/>
    <property type="match status" value="1"/>
</dbReference>
<comment type="caution">
    <text evidence="4">The sequence shown here is derived from an EMBL/GenBank/DDBJ whole genome shotgun (WGS) entry which is preliminary data.</text>
</comment>
<dbReference type="PANTHER" id="PTHR36303:SF1">
    <property type="entry name" value="2',3'-CYCLIC-NUCLEOTIDE 2'-PHOSPHODIESTERASE"/>
    <property type="match status" value="1"/>
</dbReference>
<gene>
    <name evidence="4" type="ORF">ASZ90_008215</name>
</gene>
<dbReference type="SUPFAM" id="SSF56300">
    <property type="entry name" value="Metallo-dependent phosphatases"/>
    <property type="match status" value="1"/>
</dbReference>
<dbReference type="Gene3D" id="3.60.21.10">
    <property type="match status" value="1"/>
</dbReference>
<protein>
    <submittedName>
        <fullName evidence="4">Phosphoesterase</fullName>
    </submittedName>
</protein>
<dbReference type="CDD" id="cd07382">
    <property type="entry name" value="MPP_DR1281"/>
    <property type="match status" value="1"/>
</dbReference>
<dbReference type="GO" id="GO:0046872">
    <property type="term" value="F:metal ion binding"/>
    <property type="evidence" value="ECO:0007669"/>
    <property type="project" value="UniProtKB-KW"/>
</dbReference>
<dbReference type="GO" id="GO:0004113">
    <property type="term" value="F:2',3'-cyclic-nucleotide 3'-phosphodiesterase activity"/>
    <property type="evidence" value="ECO:0007669"/>
    <property type="project" value="TreeGrafter"/>
</dbReference>
<dbReference type="NCBIfam" id="TIGR00282">
    <property type="entry name" value="TIGR00282 family metallophosphoesterase"/>
    <property type="match status" value="1"/>
</dbReference>
<keyword evidence="3" id="KW-0408">Iron</keyword>
<keyword evidence="1" id="KW-0479">Metal-binding</keyword>
<evidence type="ECO:0000256" key="2">
    <source>
        <dbReference type="ARBA" id="ARBA00022801"/>
    </source>
</evidence>
<dbReference type="InterPro" id="IPR029052">
    <property type="entry name" value="Metallo-depent_PP-like"/>
</dbReference>
<dbReference type="AlphaFoldDB" id="A0A0W8FMY3"/>